<dbReference type="SUPFAM" id="SSF160369">
    <property type="entry name" value="Ribosomal protein L10-like"/>
    <property type="match status" value="1"/>
</dbReference>
<sequence>MINKKTINKIKTENFIKEFPILLALQHNSFTVRDWFEWKQKIQKSHSSNQSNGKISEIEILNIKNSLFKKIVESSDASQNIKSEYLNSVFQGPLFLIGCKNDDHLHFLWNSLKSNPKLIFICCISNNQLLNHLDFEVLLKTNFTVYQNLLTSLDKKTEFFNILSSSLPNQPLDFIQQNFLTHLTLRK</sequence>
<evidence type="ECO:0000313" key="2">
    <source>
        <dbReference type="EMBL" id="AII02100.1"/>
    </source>
</evidence>
<gene>
    <name evidence="2" type="primary">orf188</name>
    <name evidence="3" type="synonym">orf180</name>
    <name evidence="3" type="ORF">Csorokmtdna_035</name>
</gene>
<dbReference type="InterPro" id="IPR043141">
    <property type="entry name" value="Ribosomal_uL10-like_sf"/>
</dbReference>
<dbReference type="GeneID" id="20004130"/>
<accession>A0A076EF06</accession>
<proteinExistence type="inferred from homology"/>
<dbReference type="EMBL" id="KM241869">
    <property type="protein sequence ID" value="AIM56883.1"/>
    <property type="molecule type" value="Genomic_DNA"/>
</dbReference>
<keyword evidence="2" id="KW-0496">Mitochondrion</keyword>
<evidence type="ECO:0000313" key="3">
    <source>
        <dbReference type="EMBL" id="AIM56883.1"/>
    </source>
</evidence>
<evidence type="ECO:0000256" key="1">
    <source>
        <dbReference type="ARBA" id="ARBA00008889"/>
    </source>
</evidence>
<evidence type="ECO:0008006" key="4">
    <source>
        <dbReference type="Google" id="ProtNLM"/>
    </source>
</evidence>
<reference evidence="2" key="2">
    <citation type="submission" date="2014-04" db="EMBL/GenBank/DDBJ databases">
        <title>Chlorella sorokiniana complete mitochondrial genome.</title>
        <authorList>
            <person name="Fan W."/>
            <person name="Mower J.P."/>
        </authorList>
    </citation>
    <scope>NUCLEOTIDE SEQUENCE</scope>
    <source>
        <strain evidence="2">1230</strain>
    </source>
</reference>
<geneLocation type="mitochondrion" evidence="2"/>
<reference evidence="3" key="1">
    <citation type="journal article" date="2014" name="Mitochondrial DNA">
        <title>Complete genome sequence of mitochondrial DNA (mtDNA) of Chlorella sorokiniana.</title>
        <authorList>
            <person name="Orsini M."/>
            <person name="Costelli C."/>
            <person name="Malavasi V."/>
            <person name="Cusano R."/>
            <person name="Concas A."/>
            <person name="Angius A."/>
            <person name="Cao G."/>
        </authorList>
    </citation>
    <scope>NUCLEOTIDE SEQUENCE</scope>
</reference>
<comment type="similarity">
    <text evidence="1">Belongs to the universal ribosomal protein uL10 family.</text>
</comment>
<organism evidence="2">
    <name type="scientific">Chlorella sorokiniana</name>
    <name type="common">Freshwater green alga</name>
    <dbReference type="NCBI Taxonomy" id="3076"/>
    <lineage>
        <taxon>Eukaryota</taxon>
        <taxon>Viridiplantae</taxon>
        <taxon>Chlorophyta</taxon>
        <taxon>core chlorophytes</taxon>
        <taxon>Trebouxiophyceae</taxon>
        <taxon>Chlorellales</taxon>
        <taxon>Chlorellaceae</taxon>
        <taxon>Chlorella clade</taxon>
        <taxon>Chlorella</taxon>
    </lineage>
</organism>
<protein>
    <recommendedName>
        <fullName evidence="4">Ribosomal protein L10</fullName>
    </recommendedName>
</protein>
<dbReference type="Gene3D" id="3.30.70.1730">
    <property type="match status" value="1"/>
</dbReference>
<name>A0A076EF06_CHLSO</name>
<dbReference type="RefSeq" id="YP_009049966.1">
    <property type="nucleotide sequence ID" value="NC_024626.1"/>
</dbReference>
<dbReference type="EMBL" id="KJ742377">
    <property type="protein sequence ID" value="AII02100.1"/>
    <property type="molecule type" value="Genomic_DNA"/>
</dbReference>
<dbReference type="AlphaFoldDB" id="A0A076EF06"/>